<evidence type="ECO:0000313" key="2">
    <source>
        <dbReference type="Proteomes" id="UP001432251"/>
    </source>
</evidence>
<accession>A0ACD5AEI8</accession>
<dbReference type="Proteomes" id="UP001432251">
    <property type="component" value="Chromosome"/>
</dbReference>
<sequence>MQGPRIRHCTTGRSAPSCPGLSIDVYARAADQAAPDDGGAPPSGDFWDAVPTRTGVRMIVGDVRGCGPAAARTARRVVEDWRQISRRESTLRGIALRLDRRVDDLAGSEDPELFVSAVLLTFRHDGGCEIVRCGHPPVMVLGPGSAAWADAIPPEPPLGLGQLARSWAESTYLPFPPGARILLMTDGVTECRDPAGRFFPVAEEAASLTDLTGAALVSELGHRMRSHAGGAPADDTLLVLVGRPPA</sequence>
<dbReference type="EC" id="3.1.3.16" evidence="1"/>
<dbReference type="EMBL" id="CP146022">
    <property type="protein sequence ID" value="WWQ65508.1"/>
    <property type="molecule type" value="Genomic_DNA"/>
</dbReference>
<keyword evidence="2" id="KW-1185">Reference proteome</keyword>
<name>A0ACD5AEI8_9ACTN</name>
<keyword evidence="1" id="KW-0378">Hydrolase</keyword>
<evidence type="ECO:0000313" key="1">
    <source>
        <dbReference type="EMBL" id="WWQ65508.1"/>
    </source>
</evidence>
<proteinExistence type="predicted"/>
<protein>
    <submittedName>
        <fullName evidence="1">PP2C family protein-serine/threonine phosphatase</fullName>
        <ecNumber evidence="1">3.1.3.16</ecNumber>
    </submittedName>
</protein>
<reference evidence="1" key="1">
    <citation type="journal article" date="2025" name="Int. J. Syst. Evol. Microbiol.">
        <title>Streptomyces citrinus sp. nov., with yellow diffusible pigment.</title>
        <authorList>
            <person name="He Y."/>
            <person name="Yang E."/>
            <person name="Xu J."/>
            <person name="Sun Y."/>
            <person name="Sun L."/>
        </authorList>
    </citation>
    <scope>NUCLEOTIDE SEQUENCE</scope>
    <source>
        <strain evidence="1">Q6</strain>
    </source>
</reference>
<gene>
    <name evidence="1" type="ORF">V2W30_20755</name>
</gene>
<organism evidence="1 2">
    <name type="scientific">Streptomyces citrinus</name>
    <dbReference type="NCBI Taxonomy" id="3118173"/>
    <lineage>
        <taxon>Bacteria</taxon>
        <taxon>Bacillati</taxon>
        <taxon>Actinomycetota</taxon>
        <taxon>Actinomycetes</taxon>
        <taxon>Kitasatosporales</taxon>
        <taxon>Streptomycetaceae</taxon>
        <taxon>Streptomyces</taxon>
    </lineage>
</organism>